<accession>A0A1Q5ZWX0</accession>
<comment type="caution">
    <text evidence="1">The sequence shown here is derived from an EMBL/GenBank/DDBJ whole genome shotgun (WGS) entry which is preliminary data.</text>
</comment>
<dbReference type="STRING" id="1302689.RG47T_1709"/>
<proteinExistence type="predicted"/>
<organism evidence="1 2">
    <name type="scientific">Mucilaginibacter polytrichastri</name>
    <dbReference type="NCBI Taxonomy" id="1302689"/>
    <lineage>
        <taxon>Bacteria</taxon>
        <taxon>Pseudomonadati</taxon>
        <taxon>Bacteroidota</taxon>
        <taxon>Sphingobacteriia</taxon>
        <taxon>Sphingobacteriales</taxon>
        <taxon>Sphingobacteriaceae</taxon>
        <taxon>Mucilaginibacter</taxon>
    </lineage>
</organism>
<sequence length="75" mass="8510">MPAAFAGMEGEGLVKCCSCYSFLILNGLLTIKENKAVVWYNRNIYRAKRKDVSAAQDRLKGHNVLYHLTYINKIS</sequence>
<dbReference type="EMBL" id="MPPL01000001">
    <property type="protein sequence ID" value="OKS86257.1"/>
    <property type="molecule type" value="Genomic_DNA"/>
</dbReference>
<protein>
    <submittedName>
        <fullName evidence="1">Uncharacterized protein</fullName>
    </submittedName>
</protein>
<dbReference type="AlphaFoldDB" id="A0A1Q5ZWX0"/>
<keyword evidence="2" id="KW-1185">Reference proteome</keyword>
<reference evidence="1 2" key="1">
    <citation type="submission" date="2016-11" db="EMBL/GenBank/DDBJ databases">
        <title>Whole Genome Sequencing of Mucilaginibacter polytrichastri RG4-7(T) isolated from the moss sample.</title>
        <authorList>
            <person name="Li Y."/>
        </authorList>
    </citation>
    <scope>NUCLEOTIDE SEQUENCE [LARGE SCALE GENOMIC DNA]</scope>
    <source>
        <strain evidence="1 2">RG4-7</strain>
    </source>
</reference>
<evidence type="ECO:0000313" key="1">
    <source>
        <dbReference type="EMBL" id="OKS86257.1"/>
    </source>
</evidence>
<evidence type="ECO:0000313" key="2">
    <source>
        <dbReference type="Proteomes" id="UP000186720"/>
    </source>
</evidence>
<name>A0A1Q5ZWX0_9SPHI</name>
<dbReference type="Proteomes" id="UP000186720">
    <property type="component" value="Unassembled WGS sequence"/>
</dbReference>
<gene>
    <name evidence="1" type="ORF">RG47T_1709</name>
</gene>